<comment type="caution">
    <text evidence="3">The sequence shown here is derived from an EMBL/GenBank/DDBJ whole genome shotgun (WGS) entry which is preliminary data.</text>
</comment>
<dbReference type="AlphaFoldDB" id="A0A494Z5H0"/>
<dbReference type="EMBL" id="RBZN01000012">
    <property type="protein sequence ID" value="RKQ17777.1"/>
    <property type="molecule type" value="Genomic_DNA"/>
</dbReference>
<feature type="region of interest" description="Disordered" evidence="1">
    <location>
        <begin position="181"/>
        <end position="212"/>
    </location>
</feature>
<keyword evidence="4" id="KW-1185">Reference proteome</keyword>
<dbReference type="OrthoDB" id="279535at2"/>
<evidence type="ECO:0000313" key="3">
    <source>
        <dbReference type="EMBL" id="RKQ17777.1"/>
    </source>
</evidence>
<protein>
    <submittedName>
        <fullName evidence="3">Uncharacterized protein</fullName>
    </submittedName>
</protein>
<name>A0A494Z5H0_9BACL</name>
<organism evidence="3 4">
    <name type="scientific">Ureibacillus endophyticus</name>
    <dbReference type="NCBI Taxonomy" id="1978490"/>
    <lineage>
        <taxon>Bacteria</taxon>
        <taxon>Bacillati</taxon>
        <taxon>Bacillota</taxon>
        <taxon>Bacilli</taxon>
        <taxon>Bacillales</taxon>
        <taxon>Caryophanaceae</taxon>
        <taxon>Ureibacillus</taxon>
    </lineage>
</organism>
<proteinExistence type="predicted"/>
<sequence length="212" mass="22634">MKWKAKGSLIASALLASMIAAGCTEEDVQVVDSEQSTAETETTEKAASEAPAVVVKGDTINSHFQADAVCVVDSRFERGHSIVFRANVIDSKTNETIEDAKVKVVLGNGEEYEMKMGPHGEEGTILWTVLWTIPDDFPTGTLDYKIIADVDGTEYTHEPFNVSLSKLTILEKGAEEKLTAEAKAAAEAKAQEEAEGGGENAEQQPADGEGDA</sequence>
<gene>
    <name evidence="3" type="ORF">D8M03_06900</name>
</gene>
<feature type="signal peptide" evidence="2">
    <location>
        <begin position="1"/>
        <end position="22"/>
    </location>
</feature>
<evidence type="ECO:0000256" key="1">
    <source>
        <dbReference type="SAM" id="MobiDB-lite"/>
    </source>
</evidence>
<feature type="compositionally biased region" description="Basic and acidic residues" evidence="1">
    <location>
        <begin position="181"/>
        <end position="192"/>
    </location>
</feature>
<keyword evidence="2" id="KW-0732">Signal</keyword>
<evidence type="ECO:0000313" key="4">
    <source>
        <dbReference type="Proteomes" id="UP000272238"/>
    </source>
</evidence>
<reference evidence="3 4" key="1">
    <citation type="journal article" date="2016" name="Antonie Van Leeuwenhoek">
        <title>Lysinibacillus endophyticus sp. nov., an indole-3-acetic acid producing endophytic bacterium isolated from corn root (Zea mays cv. Xinken-5).</title>
        <authorList>
            <person name="Yu J."/>
            <person name="Guan X."/>
            <person name="Liu C."/>
            <person name="Xiang W."/>
            <person name="Yu Z."/>
            <person name="Liu X."/>
            <person name="Wang G."/>
        </authorList>
    </citation>
    <scope>NUCLEOTIDE SEQUENCE [LARGE SCALE GENOMIC DNA]</scope>
    <source>
        <strain evidence="3 4">DSM 100506</strain>
    </source>
</reference>
<dbReference type="Proteomes" id="UP000272238">
    <property type="component" value="Unassembled WGS sequence"/>
</dbReference>
<dbReference type="PROSITE" id="PS51257">
    <property type="entry name" value="PROKAR_LIPOPROTEIN"/>
    <property type="match status" value="1"/>
</dbReference>
<dbReference type="RefSeq" id="WP_121214048.1">
    <property type="nucleotide sequence ID" value="NZ_RBZN01000012.1"/>
</dbReference>
<evidence type="ECO:0000256" key="2">
    <source>
        <dbReference type="SAM" id="SignalP"/>
    </source>
</evidence>
<feature type="chain" id="PRO_5019864728" evidence="2">
    <location>
        <begin position="23"/>
        <end position="212"/>
    </location>
</feature>
<accession>A0A494Z5H0</accession>